<dbReference type="InterPro" id="IPR000515">
    <property type="entry name" value="MetI-like"/>
</dbReference>
<feature type="transmembrane region" description="Helical" evidence="7">
    <location>
        <begin position="57"/>
        <end position="87"/>
    </location>
</feature>
<evidence type="ECO:0000259" key="8">
    <source>
        <dbReference type="PROSITE" id="PS50928"/>
    </source>
</evidence>
<evidence type="ECO:0000256" key="3">
    <source>
        <dbReference type="ARBA" id="ARBA00022475"/>
    </source>
</evidence>
<dbReference type="GO" id="GO:0015226">
    <property type="term" value="F:carnitine transmembrane transporter activity"/>
    <property type="evidence" value="ECO:0007669"/>
    <property type="project" value="TreeGrafter"/>
</dbReference>
<organism evidence="9 10">
    <name type="scientific">Spelaeicoccus albus</name>
    <dbReference type="NCBI Taxonomy" id="1280376"/>
    <lineage>
        <taxon>Bacteria</taxon>
        <taxon>Bacillati</taxon>
        <taxon>Actinomycetota</taxon>
        <taxon>Actinomycetes</taxon>
        <taxon>Micrococcales</taxon>
        <taxon>Brevibacteriaceae</taxon>
        <taxon>Spelaeicoccus</taxon>
    </lineage>
</organism>
<keyword evidence="6 7" id="KW-0472">Membrane</keyword>
<comment type="subcellular location">
    <subcellularLocation>
        <location evidence="7">Cell membrane</location>
        <topology evidence="7">Multi-pass membrane protein</topology>
    </subcellularLocation>
    <subcellularLocation>
        <location evidence="1">Membrane</location>
        <topology evidence="1">Multi-pass membrane protein</topology>
    </subcellularLocation>
</comment>
<dbReference type="CDD" id="cd06261">
    <property type="entry name" value="TM_PBP2"/>
    <property type="match status" value="1"/>
</dbReference>
<dbReference type="Proteomes" id="UP000539111">
    <property type="component" value="Unassembled WGS sequence"/>
</dbReference>
<feature type="transmembrane region" description="Helical" evidence="7">
    <location>
        <begin position="222"/>
        <end position="242"/>
    </location>
</feature>
<dbReference type="PANTHER" id="PTHR47737">
    <property type="entry name" value="GLYCINE BETAINE/PROLINE BETAINE TRANSPORT SYSTEM PERMEASE PROTEIN PROW"/>
    <property type="match status" value="1"/>
</dbReference>
<dbReference type="GO" id="GO:0043190">
    <property type="term" value="C:ATP-binding cassette (ABC) transporter complex"/>
    <property type="evidence" value="ECO:0007669"/>
    <property type="project" value="TreeGrafter"/>
</dbReference>
<keyword evidence="10" id="KW-1185">Reference proteome</keyword>
<name>A0A7Z0A9G9_9MICO</name>
<sequence length="292" mass="31205">MRLASFDILSPSIPLGDWVSDFIDWLQTAIPLVFDFVQIVLDGAYNGLNFILATPSYIYIIIAFTIIAYFVRGWKFALFTLIGFYLIRSFDVWEHTMNSLALVILAVVIAVIISVPIGIWASKSEAVSNTIKPVLDLMQTLSPLVYLVPVLVIFGVGVTPGAIATIVFALAPGVRFTELGIRQVDPEVVEAGKSFGSTPSGILWKIQIPLAMPTIMAGINQVIMLSLSMVVIAGMAGAPGLGADVTNGLQTLNVPLGVNAGLAVVIIAIFLDRLSAAFSARSKVAKAKKVKA</sequence>
<evidence type="ECO:0000256" key="7">
    <source>
        <dbReference type="RuleBase" id="RU363032"/>
    </source>
</evidence>
<dbReference type="RefSeq" id="WP_179425154.1">
    <property type="nucleotide sequence ID" value="NZ_JACBZP010000001.1"/>
</dbReference>
<dbReference type="GO" id="GO:0005275">
    <property type="term" value="F:amine transmembrane transporter activity"/>
    <property type="evidence" value="ECO:0007669"/>
    <property type="project" value="TreeGrafter"/>
</dbReference>
<comment type="caution">
    <text evidence="9">The sequence shown here is derived from an EMBL/GenBank/DDBJ whole genome shotgun (WGS) entry which is preliminary data.</text>
</comment>
<accession>A0A7Z0A9G9</accession>
<reference evidence="9 10" key="1">
    <citation type="submission" date="2020-07" db="EMBL/GenBank/DDBJ databases">
        <title>Sequencing the genomes of 1000 actinobacteria strains.</title>
        <authorList>
            <person name="Klenk H.-P."/>
        </authorList>
    </citation>
    <scope>NUCLEOTIDE SEQUENCE [LARGE SCALE GENOMIC DNA]</scope>
    <source>
        <strain evidence="9 10">DSM 26341</strain>
    </source>
</reference>
<dbReference type="FunFam" id="1.10.3720.10:FF:000001">
    <property type="entry name" value="Glycine betaine ABC transporter, permease"/>
    <property type="match status" value="1"/>
</dbReference>
<proteinExistence type="inferred from homology"/>
<dbReference type="GO" id="GO:0015871">
    <property type="term" value="P:choline transport"/>
    <property type="evidence" value="ECO:0007669"/>
    <property type="project" value="TreeGrafter"/>
</dbReference>
<feature type="transmembrane region" description="Helical" evidence="7">
    <location>
        <begin position="99"/>
        <end position="121"/>
    </location>
</feature>
<dbReference type="SUPFAM" id="SSF161098">
    <property type="entry name" value="MetI-like"/>
    <property type="match status" value="1"/>
</dbReference>
<gene>
    <name evidence="9" type="ORF">BJY26_000354</name>
</gene>
<dbReference type="AlphaFoldDB" id="A0A7Z0A9G9"/>
<dbReference type="Gene3D" id="1.10.3720.10">
    <property type="entry name" value="MetI-like"/>
    <property type="match status" value="1"/>
</dbReference>
<dbReference type="InterPro" id="IPR035906">
    <property type="entry name" value="MetI-like_sf"/>
</dbReference>
<feature type="transmembrane region" description="Helical" evidence="7">
    <location>
        <begin position="254"/>
        <end position="271"/>
    </location>
</feature>
<protein>
    <submittedName>
        <fullName evidence="9">Glycine betaine/proline transport system permease protein</fullName>
    </submittedName>
</protein>
<dbReference type="PANTHER" id="PTHR47737:SF1">
    <property type="entry name" value="GLYCINE BETAINE_PROLINE BETAINE TRANSPORT SYSTEM PERMEASE PROTEIN PROW"/>
    <property type="match status" value="1"/>
</dbReference>
<comment type="similarity">
    <text evidence="7">Belongs to the binding-protein-dependent transport system permease family.</text>
</comment>
<evidence type="ECO:0000313" key="10">
    <source>
        <dbReference type="Proteomes" id="UP000539111"/>
    </source>
</evidence>
<evidence type="ECO:0000256" key="2">
    <source>
        <dbReference type="ARBA" id="ARBA00022448"/>
    </source>
</evidence>
<evidence type="ECO:0000256" key="6">
    <source>
        <dbReference type="ARBA" id="ARBA00023136"/>
    </source>
</evidence>
<feature type="domain" description="ABC transmembrane type-1" evidence="8">
    <location>
        <begin position="96"/>
        <end position="275"/>
    </location>
</feature>
<keyword evidence="3" id="KW-1003">Cell membrane</keyword>
<evidence type="ECO:0000256" key="1">
    <source>
        <dbReference type="ARBA" id="ARBA00004141"/>
    </source>
</evidence>
<evidence type="ECO:0000256" key="5">
    <source>
        <dbReference type="ARBA" id="ARBA00022989"/>
    </source>
</evidence>
<feature type="transmembrane region" description="Helical" evidence="7">
    <location>
        <begin position="141"/>
        <end position="171"/>
    </location>
</feature>
<keyword evidence="2 7" id="KW-0813">Transport</keyword>
<dbReference type="EMBL" id="JACBZP010000001">
    <property type="protein sequence ID" value="NYI66048.1"/>
    <property type="molecule type" value="Genomic_DNA"/>
</dbReference>
<dbReference type="GO" id="GO:0031460">
    <property type="term" value="P:glycine betaine transport"/>
    <property type="evidence" value="ECO:0007669"/>
    <property type="project" value="TreeGrafter"/>
</dbReference>
<dbReference type="PROSITE" id="PS50928">
    <property type="entry name" value="ABC_TM1"/>
    <property type="match status" value="1"/>
</dbReference>
<keyword evidence="4 7" id="KW-0812">Transmembrane</keyword>
<dbReference type="Pfam" id="PF00528">
    <property type="entry name" value="BPD_transp_1"/>
    <property type="match status" value="1"/>
</dbReference>
<evidence type="ECO:0000256" key="4">
    <source>
        <dbReference type="ARBA" id="ARBA00022692"/>
    </source>
</evidence>
<evidence type="ECO:0000313" key="9">
    <source>
        <dbReference type="EMBL" id="NYI66048.1"/>
    </source>
</evidence>
<keyword evidence="5 7" id="KW-1133">Transmembrane helix</keyword>